<sequence length="103" mass="11133">MCGLSQEETFDTAVVCNGHDSQPKTRRSPFVEFTVAIYSSKGGISSASPDASSVDNWCVKAIRRKIAGTGRMRYLCHVLHKFKTNLREGSQAAPRKKGAAASA</sequence>
<dbReference type="GO" id="GO:0003735">
    <property type="term" value="F:structural constituent of ribosome"/>
    <property type="evidence" value="ECO:0007669"/>
    <property type="project" value="InterPro"/>
</dbReference>
<dbReference type="GO" id="GO:0003723">
    <property type="term" value="F:RNA binding"/>
    <property type="evidence" value="ECO:0007669"/>
    <property type="project" value="TreeGrafter"/>
</dbReference>
<keyword evidence="1" id="KW-0689">Ribosomal protein</keyword>
<protein>
    <submittedName>
        <fullName evidence="3">Uncharacterized protein</fullName>
    </submittedName>
</protein>
<dbReference type="PANTHER" id="PTHR10768">
    <property type="entry name" value="60S RIBOSOMAL PROTEIN L37"/>
    <property type="match status" value="1"/>
</dbReference>
<evidence type="ECO:0000313" key="3">
    <source>
        <dbReference type="EMBL" id="CAI9784956.1"/>
    </source>
</evidence>
<dbReference type="AlphaFoldDB" id="A0AAD2AF87"/>
<dbReference type="Proteomes" id="UP000834106">
    <property type="component" value="Chromosome 21"/>
</dbReference>
<organism evidence="3 4">
    <name type="scientific">Fraxinus pennsylvanica</name>
    <dbReference type="NCBI Taxonomy" id="56036"/>
    <lineage>
        <taxon>Eukaryota</taxon>
        <taxon>Viridiplantae</taxon>
        <taxon>Streptophyta</taxon>
        <taxon>Embryophyta</taxon>
        <taxon>Tracheophyta</taxon>
        <taxon>Spermatophyta</taxon>
        <taxon>Magnoliopsida</taxon>
        <taxon>eudicotyledons</taxon>
        <taxon>Gunneridae</taxon>
        <taxon>Pentapetalae</taxon>
        <taxon>asterids</taxon>
        <taxon>lamiids</taxon>
        <taxon>Lamiales</taxon>
        <taxon>Oleaceae</taxon>
        <taxon>Oleeae</taxon>
        <taxon>Fraxinus</taxon>
    </lineage>
</organism>
<keyword evidence="4" id="KW-1185">Reference proteome</keyword>
<reference evidence="3" key="1">
    <citation type="submission" date="2023-05" db="EMBL/GenBank/DDBJ databases">
        <authorList>
            <person name="Huff M."/>
        </authorList>
    </citation>
    <scope>NUCLEOTIDE SEQUENCE</scope>
</reference>
<dbReference type="PANTHER" id="PTHR10768:SF0">
    <property type="entry name" value="RIBOSOMAL PROTEIN L37"/>
    <property type="match status" value="1"/>
</dbReference>
<dbReference type="EMBL" id="OU503056">
    <property type="protein sequence ID" value="CAI9784956.1"/>
    <property type="molecule type" value="Genomic_DNA"/>
</dbReference>
<accession>A0AAD2AF87</accession>
<dbReference type="InterPro" id="IPR011331">
    <property type="entry name" value="Ribosomal_eL37/eL43"/>
</dbReference>
<gene>
    <name evidence="3" type="ORF">FPE_LOCUS32386</name>
</gene>
<proteinExistence type="predicted"/>
<evidence type="ECO:0000256" key="2">
    <source>
        <dbReference type="ARBA" id="ARBA00023274"/>
    </source>
</evidence>
<evidence type="ECO:0000313" key="4">
    <source>
        <dbReference type="Proteomes" id="UP000834106"/>
    </source>
</evidence>
<keyword evidence="2" id="KW-0687">Ribonucleoprotein</keyword>
<dbReference type="GO" id="GO:0006412">
    <property type="term" value="P:translation"/>
    <property type="evidence" value="ECO:0007669"/>
    <property type="project" value="InterPro"/>
</dbReference>
<dbReference type="Gene3D" id="2.20.25.30">
    <property type="match status" value="1"/>
</dbReference>
<dbReference type="GO" id="GO:0022625">
    <property type="term" value="C:cytosolic large ribosomal subunit"/>
    <property type="evidence" value="ECO:0007669"/>
    <property type="project" value="TreeGrafter"/>
</dbReference>
<evidence type="ECO:0000256" key="1">
    <source>
        <dbReference type="ARBA" id="ARBA00022980"/>
    </source>
</evidence>
<name>A0AAD2AF87_9LAMI</name>